<feature type="compositionally biased region" description="Polar residues" evidence="1">
    <location>
        <begin position="106"/>
        <end position="127"/>
    </location>
</feature>
<dbReference type="AlphaFoldDB" id="A0A1U2AA98"/>
<dbReference type="RefSeq" id="WP_079626504.1">
    <property type="nucleotide sequence ID" value="NZ_FVGW01000002.1"/>
</dbReference>
<evidence type="ECO:0000313" key="2">
    <source>
        <dbReference type="EMBL" id="SKL82090.1"/>
    </source>
</evidence>
<sequence length="292" mass="31308">MSAVSVTAMSPSDARALTESIRSTVDRVWDLIAKAYTQRAWAVLGYPTWDVYCEREFASTWFKLPRETRAEVVVSLRDSGLSTRAIAAATGVSQSTVQRELPAPPTESNDSVAPITGTNGKNYQPTQPVRPPLTVVPDLPHEPPVTADAAPSPAQVATGAPTVSGVSAPPAAATTETVESFAKCPCGSTMTLYAGATYEDRLAYQDWRDEHEGCALPEPAAPVPVPEPTPRRKPITDSFADATTAMTKAVKRVEAIAADDRFDKNADQIAIYASDLIRARDALQRVIEKLPS</sequence>
<dbReference type="Gene3D" id="1.10.10.10">
    <property type="entry name" value="Winged helix-like DNA-binding domain superfamily/Winged helix DNA-binding domain"/>
    <property type="match status" value="1"/>
</dbReference>
<evidence type="ECO:0000256" key="1">
    <source>
        <dbReference type="SAM" id="MobiDB-lite"/>
    </source>
</evidence>
<dbReference type="CDD" id="cd00090">
    <property type="entry name" value="HTH_ARSR"/>
    <property type="match status" value="1"/>
</dbReference>
<organism evidence="2 3">
    <name type="scientific">Mycobacteroides abscessus subsp. massiliense</name>
    <dbReference type="NCBI Taxonomy" id="1962118"/>
    <lineage>
        <taxon>Bacteria</taxon>
        <taxon>Bacillati</taxon>
        <taxon>Actinomycetota</taxon>
        <taxon>Actinomycetes</taxon>
        <taxon>Mycobacteriales</taxon>
        <taxon>Mycobacteriaceae</taxon>
        <taxon>Mycobacteroides</taxon>
        <taxon>Mycobacteroides abscessus</taxon>
    </lineage>
</organism>
<dbReference type="Proteomes" id="UP000190074">
    <property type="component" value="Unassembled WGS sequence"/>
</dbReference>
<dbReference type="Pfam" id="PF13384">
    <property type="entry name" value="HTH_23"/>
    <property type="match status" value="1"/>
</dbReference>
<name>A0A1U2AA98_9MYCO</name>
<proteinExistence type="predicted"/>
<dbReference type="InterPro" id="IPR011991">
    <property type="entry name" value="ArsR-like_HTH"/>
</dbReference>
<accession>A0A1U2AA98</accession>
<reference evidence="2 3" key="1">
    <citation type="submission" date="2016-11" db="EMBL/GenBank/DDBJ databases">
        <authorList>
            <consortium name="Pathogen Informatics"/>
        </authorList>
    </citation>
    <scope>NUCLEOTIDE SEQUENCE [LARGE SCALE GENOMIC DNA]</scope>
    <source>
        <strain evidence="2 3">911</strain>
    </source>
</reference>
<dbReference type="InterPro" id="IPR036388">
    <property type="entry name" value="WH-like_DNA-bd_sf"/>
</dbReference>
<evidence type="ECO:0000313" key="3">
    <source>
        <dbReference type="Proteomes" id="UP000190074"/>
    </source>
</evidence>
<dbReference type="EMBL" id="FVGW01000002">
    <property type="protein sequence ID" value="SKL82090.1"/>
    <property type="molecule type" value="Genomic_DNA"/>
</dbReference>
<feature type="region of interest" description="Disordered" evidence="1">
    <location>
        <begin position="91"/>
        <end position="168"/>
    </location>
</feature>
<gene>
    <name evidence="2" type="ORF">SAMEA2259716_01747</name>
</gene>
<protein>
    <submittedName>
        <fullName evidence="2">Uncharacterized protein</fullName>
    </submittedName>
</protein>